<organism evidence="1 2">
    <name type="scientific">Ruminococcus champanellensis (strain DSM 18848 / JCM 17042 / KCTC 15320 / 18P13)</name>
    <dbReference type="NCBI Taxonomy" id="213810"/>
    <lineage>
        <taxon>Bacteria</taxon>
        <taxon>Bacillati</taxon>
        <taxon>Bacillota</taxon>
        <taxon>Clostridia</taxon>
        <taxon>Eubacteriales</taxon>
        <taxon>Oscillospiraceae</taxon>
        <taxon>Ruminococcus</taxon>
    </lineage>
</organism>
<reference evidence="1" key="2">
    <citation type="submission" date="2010-03" db="EMBL/GenBank/DDBJ databases">
        <authorList>
            <person name="Pajon A."/>
        </authorList>
    </citation>
    <scope>NUCLEOTIDE SEQUENCE</scope>
    <source>
        <strain evidence="1">Type strain: 18P13</strain>
    </source>
</reference>
<dbReference type="EMBL" id="FP929052">
    <property type="protein sequence ID" value="CBL17859.1"/>
    <property type="molecule type" value="Genomic_DNA"/>
</dbReference>
<dbReference type="PATRIC" id="fig|213810.4.peg.1698"/>
<protein>
    <submittedName>
        <fullName evidence="1">Uncharacterized protein</fullName>
    </submittedName>
</protein>
<dbReference type="HOGENOM" id="CLU_2357997_0_0_9"/>
<dbReference type="RefSeq" id="WP_015558765.1">
    <property type="nucleotide sequence ID" value="NC_021039.1"/>
</dbReference>
<evidence type="ECO:0000313" key="1">
    <source>
        <dbReference type="EMBL" id="CBL17859.1"/>
    </source>
</evidence>
<evidence type="ECO:0000313" key="2">
    <source>
        <dbReference type="Proteomes" id="UP000007054"/>
    </source>
</evidence>
<dbReference type="OrthoDB" id="6165634at2"/>
<sequence length="96" mass="10639">MTKEQWAAVEQKILNYPYTIAKIRADGHVLSLSMQRDMVDFKSNEEAMATFCSTSIAILQTCGLEEATVSFTDASGEHYEVVIRRAGSAADEEDDT</sequence>
<dbReference type="GeneID" id="83156482"/>
<dbReference type="KEGG" id="rch:RUM_18030"/>
<gene>
    <name evidence="1" type="ordered locus">RUM_18030</name>
</gene>
<accession>D4LE14</accession>
<keyword evidence="2" id="KW-1185">Reference proteome</keyword>
<proteinExistence type="predicted"/>
<dbReference type="Proteomes" id="UP000007054">
    <property type="component" value="Chromosome"/>
</dbReference>
<reference evidence="1" key="1">
    <citation type="submission" date="2010-03" db="EMBL/GenBank/DDBJ databases">
        <title>The genome sequence of Ruminococcus sp. 18P13.</title>
        <authorList>
            <consortium name="metaHIT consortium -- http://www.metahit.eu/"/>
            <person name="Pajon A."/>
            <person name="Turner K."/>
            <person name="Parkhill J."/>
            <person name="Bernalier A."/>
        </authorList>
    </citation>
    <scope>NUCLEOTIDE SEQUENCE [LARGE SCALE GENOMIC DNA]</scope>
    <source>
        <strain evidence="1">Type strain: 18P13</strain>
    </source>
</reference>
<dbReference type="BioCyc" id="RCHA213810:RUM_RS08745-MONOMER"/>
<name>D4LE14_RUMC1</name>
<dbReference type="AlphaFoldDB" id="D4LE14"/>
<dbReference type="STRING" id="213810.RUM_18030"/>